<evidence type="ECO:0000313" key="2">
    <source>
        <dbReference type="EMBL" id="EJW89450.1"/>
    </source>
</evidence>
<dbReference type="InterPro" id="IPR021533">
    <property type="entry name" value="PepSY-like"/>
</dbReference>
<comment type="caution">
    <text evidence="2">The sequence shown here is derived from an EMBL/GenBank/DDBJ whole genome shotgun (WGS) entry which is preliminary data.</text>
</comment>
<feature type="domain" description="Putative beta-lactamase-inhibitor-like PepSY-like" evidence="1">
    <location>
        <begin position="56"/>
        <end position="135"/>
    </location>
</feature>
<feature type="non-terminal residue" evidence="2">
    <location>
        <position position="166"/>
    </location>
</feature>
<dbReference type="EMBL" id="AMCI01009464">
    <property type="protein sequence ID" value="EJW89450.1"/>
    <property type="molecule type" value="Genomic_DNA"/>
</dbReference>
<dbReference type="AlphaFoldDB" id="J9BPD5"/>
<evidence type="ECO:0000259" key="1">
    <source>
        <dbReference type="Pfam" id="PF11396"/>
    </source>
</evidence>
<keyword evidence="2" id="KW-0449">Lipoprotein</keyword>
<proteinExistence type="predicted"/>
<gene>
    <name evidence="2" type="ORF">EVA_22440</name>
</gene>
<accession>J9BPD5</accession>
<name>J9BPD5_9ZZZZ</name>
<sequence>MKKFFFFSVLAIASLLVACDDDDNYVKHLPAPVEQAFSQKYPGQHTSRWEVENGAYKGEFRNSEGMEVDTWFRPDGTWLRSETEIRPAALPQPVKDYVALRFVDYYIEDADYIEMPQTSYYHLELEGRGDREVEINVYADGTPVEEMGGGNVDQNRVPDAVIAAFA</sequence>
<organism evidence="2">
    <name type="scientific">gut metagenome</name>
    <dbReference type="NCBI Taxonomy" id="749906"/>
    <lineage>
        <taxon>unclassified sequences</taxon>
        <taxon>metagenomes</taxon>
        <taxon>organismal metagenomes</taxon>
    </lineage>
</organism>
<dbReference type="SUPFAM" id="SSF160574">
    <property type="entry name" value="BT0923-like"/>
    <property type="match status" value="1"/>
</dbReference>
<reference evidence="2" key="1">
    <citation type="journal article" date="2012" name="PLoS ONE">
        <title>Gene sets for utilization of primary and secondary nutrition supplies in the distal gut of endangered iberian lynx.</title>
        <authorList>
            <person name="Alcaide M."/>
            <person name="Messina E."/>
            <person name="Richter M."/>
            <person name="Bargiela R."/>
            <person name="Peplies J."/>
            <person name="Huws S.A."/>
            <person name="Newbold C.J."/>
            <person name="Golyshin P.N."/>
            <person name="Simon M.A."/>
            <person name="Lopez G."/>
            <person name="Yakimov M.M."/>
            <person name="Ferrer M."/>
        </authorList>
    </citation>
    <scope>NUCLEOTIDE SEQUENCE</scope>
</reference>
<protein>
    <submittedName>
        <fullName evidence="2">Lipoprotein</fullName>
    </submittedName>
</protein>
<dbReference type="PROSITE" id="PS51257">
    <property type="entry name" value="PROKAR_LIPOPROTEIN"/>
    <property type="match status" value="1"/>
</dbReference>
<dbReference type="Pfam" id="PF11396">
    <property type="entry name" value="PepSY_like"/>
    <property type="match status" value="1"/>
</dbReference>
<dbReference type="Gene3D" id="3.10.450.360">
    <property type="match status" value="1"/>
</dbReference>